<gene>
    <name evidence="1" type="ORF">GALL_241670</name>
</gene>
<comment type="caution">
    <text evidence="1">The sequence shown here is derived from an EMBL/GenBank/DDBJ whole genome shotgun (WGS) entry which is preliminary data.</text>
</comment>
<name>A0A1J5RPK9_9ZZZZ</name>
<accession>A0A1J5RPK9</accession>
<protein>
    <recommendedName>
        <fullName evidence="2">Lipoprotein</fullName>
    </recommendedName>
</protein>
<evidence type="ECO:0000313" key="1">
    <source>
        <dbReference type="EMBL" id="OIQ93879.1"/>
    </source>
</evidence>
<proteinExistence type="predicted"/>
<sequence>MSVDPRRASRLCAALALLAGCAPAATAADARPTITTVAAYGERDYAQRRGDCAFGDDAMQLGVREHGLTIANLRFCSSYGHARAELVRDRKARRYLLLETQTGRGTNVARRYLTLYRIGVETTELLRTPLSWPTGPDQRFGYRYEVAPDGAGGLRLRLRGGIERGADAPGPGAAAAERERVIRIECGA</sequence>
<dbReference type="AlphaFoldDB" id="A0A1J5RPK9"/>
<dbReference type="PROSITE" id="PS51257">
    <property type="entry name" value="PROKAR_LIPOPROTEIN"/>
    <property type="match status" value="1"/>
</dbReference>
<evidence type="ECO:0008006" key="2">
    <source>
        <dbReference type="Google" id="ProtNLM"/>
    </source>
</evidence>
<dbReference type="EMBL" id="MLJW01000198">
    <property type="protein sequence ID" value="OIQ93879.1"/>
    <property type="molecule type" value="Genomic_DNA"/>
</dbReference>
<organism evidence="1">
    <name type="scientific">mine drainage metagenome</name>
    <dbReference type="NCBI Taxonomy" id="410659"/>
    <lineage>
        <taxon>unclassified sequences</taxon>
        <taxon>metagenomes</taxon>
        <taxon>ecological metagenomes</taxon>
    </lineage>
</organism>
<reference evidence="1" key="1">
    <citation type="submission" date="2016-10" db="EMBL/GenBank/DDBJ databases">
        <title>Sequence of Gallionella enrichment culture.</title>
        <authorList>
            <person name="Poehlein A."/>
            <person name="Muehling M."/>
            <person name="Daniel R."/>
        </authorList>
    </citation>
    <scope>NUCLEOTIDE SEQUENCE</scope>
</reference>